<dbReference type="PANTHER" id="PTHR23416">
    <property type="entry name" value="SIALIC ACID SYNTHASE-RELATED"/>
    <property type="match status" value="1"/>
</dbReference>
<dbReference type="GO" id="GO:0016746">
    <property type="term" value="F:acyltransferase activity"/>
    <property type="evidence" value="ECO:0007669"/>
    <property type="project" value="UniProtKB-KW"/>
</dbReference>
<reference evidence="5" key="1">
    <citation type="journal article" date="2019" name="Int. J. Syst. Evol. Microbiol.">
        <title>The Global Catalogue of Microorganisms (GCM) 10K type strain sequencing project: providing services to taxonomists for standard genome sequencing and annotation.</title>
        <authorList>
            <consortium name="The Broad Institute Genomics Platform"/>
            <consortium name="The Broad Institute Genome Sequencing Center for Infectious Disease"/>
            <person name="Wu L."/>
            <person name="Ma J."/>
        </authorList>
    </citation>
    <scope>NUCLEOTIDE SEQUENCE [LARGE SCALE GENOMIC DNA]</scope>
    <source>
        <strain evidence="5">CGMCC 1.10130</strain>
    </source>
</reference>
<dbReference type="EMBL" id="BMDX01000015">
    <property type="protein sequence ID" value="GGA83847.1"/>
    <property type="molecule type" value="Genomic_DNA"/>
</dbReference>
<accession>A0A8J2XQ95</accession>
<dbReference type="SUPFAM" id="SSF51161">
    <property type="entry name" value="Trimeric LpxA-like enzymes"/>
    <property type="match status" value="1"/>
</dbReference>
<sequence>MSTVVVLIEENSMILWLEKTRCWLKHSDSSSVQSLVAALKSLRLISLPRCDWLFGSCYAVRNLCLSSAGTLARVLWSTPLFRSQVIGSCNRLYLYCGIPFVAGKLQIHVGDDCRISGQTTFSGRADPAIEPILYVGNNVDIGWQTTVAVGRRVVLQDNVRIAGQCFLAGYPGHPLDAKQRAAGLPCQQSQVGDIVLQRDVWLATGVKVMAGVTIGAGTVVAAGSVVCSDLPAGVLAAGVPAQVIRQLAEATS</sequence>
<dbReference type="AlphaFoldDB" id="A0A8J2XQ95"/>
<name>A0A8J2XQ95_9GAMM</name>
<dbReference type="InterPro" id="IPR001451">
    <property type="entry name" value="Hexapep"/>
</dbReference>
<gene>
    <name evidence="4" type="primary">sypM</name>
    <name evidence="4" type="ORF">GCM10011369_27330</name>
</gene>
<dbReference type="CDD" id="cd04647">
    <property type="entry name" value="LbH_MAT_like"/>
    <property type="match status" value="1"/>
</dbReference>
<evidence type="ECO:0000256" key="1">
    <source>
        <dbReference type="ARBA" id="ARBA00022679"/>
    </source>
</evidence>
<dbReference type="Proteomes" id="UP000619743">
    <property type="component" value="Unassembled WGS sequence"/>
</dbReference>
<keyword evidence="1" id="KW-0808">Transferase</keyword>
<organism evidence="4 5">
    <name type="scientific">Neiella marina</name>
    <dbReference type="NCBI Taxonomy" id="508461"/>
    <lineage>
        <taxon>Bacteria</taxon>
        <taxon>Pseudomonadati</taxon>
        <taxon>Pseudomonadota</taxon>
        <taxon>Gammaproteobacteria</taxon>
        <taxon>Alteromonadales</taxon>
        <taxon>Echinimonadaceae</taxon>
        <taxon>Neiella</taxon>
    </lineage>
</organism>
<evidence type="ECO:0000256" key="2">
    <source>
        <dbReference type="ARBA" id="ARBA00022737"/>
    </source>
</evidence>
<proteinExistence type="predicted"/>
<comment type="caution">
    <text evidence="4">The sequence shown here is derived from an EMBL/GenBank/DDBJ whole genome shotgun (WGS) entry which is preliminary data.</text>
</comment>
<keyword evidence="2" id="KW-0677">Repeat</keyword>
<evidence type="ECO:0000313" key="5">
    <source>
        <dbReference type="Proteomes" id="UP000619743"/>
    </source>
</evidence>
<evidence type="ECO:0000256" key="3">
    <source>
        <dbReference type="ARBA" id="ARBA00023315"/>
    </source>
</evidence>
<dbReference type="InterPro" id="IPR051159">
    <property type="entry name" value="Hexapeptide_acetyltransf"/>
</dbReference>
<dbReference type="Pfam" id="PF00132">
    <property type="entry name" value="Hexapep"/>
    <property type="match status" value="1"/>
</dbReference>
<protein>
    <submittedName>
        <fullName evidence="4">Acetyltransferase</fullName>
    </submittedName>
</protein>
<keyword evidence="3" id="KW-0012">Acyltransferase</keyword>
<dbReference type="InterPro" id="IPR018357">
    <property type="entry name" value="Hexapep_transf_CS"/>
</dbReference>
<dbReference type="PROSITE" id="PS00101">
    <property type="entry name" value="HEXAPEP_TRANSFERASES"/>
    <property type="match status" value="1"/>
</dbReference>
<evidence type="ECO:0000313" key="4">
    <source>
        <dbReference type="EMBL" id="GGA83847.1"/>
    </source>
</evidence>
<dbReference type="PANTHER" id="PTHR23416:SF78">
    <property type="entry name" value="LIPOPOLYSACCHARIDE BIOSYNTHESIS O-ACETYL TRANSFERASE WBBJ-RELATED"/>
    <property type="match status" value="1"/>
</dbReference>
<dbReference type="InterPro" id="IPR011004">
    <property type="entry name" value="Trimer_LpxA-like_sf"/>
</dbReference>
<dbReference type="Gene3D" id="2.160.10.10">
    <property type="entry name" value="Hexapeptide repeat proteins"/>
    <property type="match status" value="1"/>
</dbReference>
<keyword evidence="5" id="KW-1185">Reference proteome</keyword>